<dbReference type="GO" id="GO:0016887">
    <property type="term" value="F:ATP hydrolysis activity"/>
    <property type="evidence" value="ECO:0007669"/>
    <property type="project" value="InterPro"/>
</dbReference>
<dbReference type="PANTHER" id="PTHR42781">
    <property type="entry name" value="SPERMIDINE/PUTRESCINE IMPORT ATP-BINDING PROTEIN POTA"/>
    <property type="match status" value="1"/>
</dbReference>
<dbReference type="Proteomes" id="UP000184241">
    <property type="component" value="Unassembled WGS sequence"/>
</dbReference>
<dbReference type="AlphaFoldDB" id="A0A1M5XJW3"/>
<organism evidence="5 6">
    <name type="scientific">Clostridium intestinale DSM 6191</name>
    <dbReference type="NCBI Taxonomy" id="1121320"/>
    <lineage>
        <taxon>Bacteria</taxon>
        <taxon>Bacillati</taxon>
        <taxon>Bacillota</taxon>
        <taxon>Clostridia</taxon>
        <taxon>Eubacteriales</taxon>
        <taxon>Clostridiaceae</taxon>
        <taxon>Clostridium</taxon>
    </lineage>
</organism>
<dbReference type="InterPro" id="IPR017871">
    <property type="entry name" value="ABC_transporter-like_CS"/>
</dbReference>
<dbReference type="PROSITE" id="PS50893">
    <property type="entry name" value="ABC_TRANSPORTER_2"/>
    <property type="match status" value="1"/>
</dbReference>
<keyword evidence="2" id="KW-0547">Nucleotide-binding</keyword>
<dbReference type="Pfam" id="PF00005">
    <property type="entry name" value="ABC_tran"/>
    <property type="match status" value="1"/>
</dbReference>
<dbReference type="EMBL" id="FQXU01000005">
    <property type="protein sequence ID" value="SHI00165.1"/>
    <property type="molecule type" value="Genomic_DNA"/>
</dbReference>
<gene>
    <name evidence="5" type="ORF">SAMN02745941_01476</name>
</gene>
<keyword evidence="3 5" id="KW-0067">ATP-binding</keyword>
<dbReference type="GO" id="GO:0005524">
    <property type="term" value="F:ATP binding"/>
    <property type="evidence" value="ECO:0007669"/>
    <property type="project" value="UniProtKB-KW"/>
</dbReference>
<feature type="domain" description="ABC transporter" evidence="4">
    <location>
        <begin position="2"/>
        <end position="233"/>
    </location>
</feature>
<dbReference type="PANTHER" id="PTHR42781:SF4">
    <property type="entry name" value="SPERMIDINE_PUTRESCINE IMPORT ATP-BINDING PROTEIN POTA"/>
    <property type="match status" value="1"/>
</dbReference>
<proteinExistence type="predicted"/>
<protein>
    <submittedName>
        <fullName evidence="5">Molybdate transport system ATP-binding protein</fullName>
    </submittedName>
</protein>
<dbReference type="InterPro" id="IPR003593">
    <property type="entry name" value="AAA+_ATPase"/>
</dbReference>
<dbReference type="PROSITE" id="PS00211">
    <property type="entry name" value="ABC_TRANSPORTER_1"/>
    <property type="match status" value="1"/>
</dbReference>
<dbReference type="InterPro" id="IPR003439">
    <property type="entry name" value="ABC_transporter-like_ATP-bd"/>
</dbReference>
<evidence type="ECO:0000313" key="6">
    <source>
        <dbReference type="Proteomes" id="UP000184241"/>
    </source>
</evidence>
<evidence type="ECO:0000256" key="3">
    <source>
        <dbReference type="ARBA" id="ARBA00022840"/>
    </source>
</evidence>
<evidence type="ECO:0000256" key="2">
    <source>
        <dbReference type="ARBA" id="ARBA00022741"/>
    </source>
</evidence>
<dbReference type="InterPro" id="IPR027417">
    <property type="entry name" value="P-loop_NTPase"/>
</dbReference>
<keyword evidence="1" id="KW-0813">Transport</keyword>
<dbReference type="RefSeq" id="WP_073018246.1">
    <property type="nucleotide sequence ID" value="NZ_FQXU01000005.1"/>
</dbReference>
<dbReference type="Gene3D" id="3.40.50.300">
    <property type="entry name" value="P-loop containing nucleotide triphosphate hydrolases"/>
    <property type="match status" value="1"/>
</dbReference>
<sequence>MALLVDIEKVLQGFTLKVKLDIGNETLGLLGQSGCGKSMTLKCIAGIETPTKGKIILNGKTLFDSEKGINVPIKNRKVGYLFQNYALFPNMTVLKNIQFGLKDLSEKEREKIAQDKINMFQLNGLENRYPSQLSGGQQQRVAIARALAVDPEILLLDEPFSALDNFLKSQVEKELMDGINSYGRTVIFVSHNMDEVYRICDNIKIISNGREEASGTKKEIFERPPTLISARLTGCKNFSKVKIISDNELEALDWGCRIYTKEKTKENISYIGIRAHHIKIAENNSENNIYRSRIVEFSETPFSTTVYLEIIRDGRKNKFLHWEISKDLWEKLQGNTEELNIIIPDDKVILMRET</sequence>
<evidence type="ECO:0000313" key="5">
    <source>
        <dbReference type="EMBL" id="SHI00165.1"/>
    </source>
</evidence>
<dbReference type="SMART" id="SM00382">
    <property type="entry name" value="AAA"/>
    <property type="match status" value="1"/>
</dbReference>
<reference evidence="5 6" key="1">
    <citation type="submission" date="2016-11" db="EMBL/GenBank/DDBJ databases">
        <authorList>
            <person name="Jaros S."/>
            <person name="Januszkiewicz K."/>
            <person name="Wedrychowicz H."/>
        </authorList>
    </citation>
    <scope>NUCLEOTIDE SEQUENCE [LARGE SCALE GENOMIC DNA]</scope>
    <source>
        <strain evidence="5 6">DSM 6191</strain>
    </source>
</reference>
<evidence type="ECO:0000259" key="4">
    <source>
        <dbReference type="PROSITE" id="PS50893"/>
    </source>
</evidence>
<name>A0A1M5XJW3_9CLOT</name>
<accession>A0A1M5XJW3</accession>
<dbReference type="InterPro" id="IPR050093">
    <property type="entry name" value="ABC_SmlMolc_Importer"/>
</dbReference>
<evidence type="ECO:0000256" key="1">
    <source>
        <dbReference type="ARBA" id="ARBA00022448"/>
    </source>
</evidence>
<dbReference type="SUPFAM" id="SSF52540">
    <property type="entry name" value="P-loop containing nucleoside triphosphate hydrolases"/>
    <property type="match status" value="1"/>
</dbReference>